<dbReference type="Gene3D" id="3.20.20.140">
    <property type="entry name" value="Metal-dependent hydrolases"/>
    <property type="match status" value="1"/>
</dbReference>
<gene>
    <name evidence="1" type="ORF">I1A49_44135</name>
</gene>
<dbReference type="SUPFAM" id="SSF51338">
    <property type="entry name" value="Composite domain of metallo-dependent hydrolases"/>
    <property type="match status" value="1"/>
</dbReference>
<name>A0ABX6WHQ0_STRMQ</name>
<evidence type="ECO:0008006" key="3">
    <source>
        <dbReference type="Google" id="ProtNLM"/>
    </source>
</evidence>
<sequence>MSATAAALLLGLDDRGALTPGHRADLVELDPEFRPVRVFLGGRAVQPT</sequence>
<dbReference type="Proteomes" id="UP000663421">
    <property type="component" value="Chromosome"/>
</dbReference>
<dbReference type="Gene3D" id="2.30.40.10">
    <property type="entry name" value="Urease, subunit C, domain 1"/>
    <property type="match status" value="1"/>
</dbReference>
<proteinExistence type="predicted"/>
<evidence type="ECO:0000313" key="2">
    <source>
        <dbReference type="Proteomes" id="UP000663421"/>
    </source>
</evidence>
<reference evidence="1 2" key="1">
    <citation type="submission" date="2020-11" db="EMBL/GenBank/DDBJ databases">
        <title>Complete genome sequence unveiled secondary metabolic potentials in Streptomyces solisilvae HNM0141.</title>
        <authorList>
            <person name="Huang X."/>
        </authorList>
    </citation>
    <scope>NUCLEOTIDE SEQUENCE [LARGE SCALE GENOMIC DNA]</scope>
    <source>
        <strain evidence="1 2">HNM0141</strain>
    </source>
</reference>
<protein>
    <recommendedName>
        <fullName evidence="3">Amidohydrolase-related domain-containing protein</fullName>
    </recommendedName>
</protein>
<organism evidence="1 2">
    <name type="scientific">Streptomyces malaysiensis</name>
    <dbReference type="NCBI Taxonomy" id="92644"/>
    <lineage>
        <taxon>Bacteria</taxon>
        <taxon>Bacillati</taxon>
        <taxon>Actinomycetota</taxon>
        <taxon>Actinomycetes</taxon>
        <taxon>Kitasatosporales</taxon>
        <taxon>Streptomycetaceae</taxon>
        <taxon>Streptomyces</taxon>
        <taxon>Streptomyces violaceusniger group</taxon>
    </lineage>
</organism>
<dbReference type="InterPro" id="IPR011059">
    <property type="entry name" value="Metal-dep_hydrolase_composite"/>
</dbReference>
<keyword evidence="2" id="KW-1185">Reference proteome</keyword>
<evidence type="ECO:0000313" key="1">
    <source>
        <dbReference type="EMBL" id="QPI60972.1"/>
    </source>
</evidence>
<accession>A0ABX6WHQ0</accession>
<dbReference type="EMBL" id="CP065050">
    <property type="protein sequence ID" value="QPI60972.1"/>
    <property type="molecule type" value="Genomic_DNA"/>
</dbReference>